<proteinExistence type="predicted"/>
<name>A0A919YCZ9_9BACL</name>
<keyword evidence="2" id="KW-1185">Reference proteome</keyword>
<evidence type="ECO:0000313" key="1">
    <source>
        <dbReference type="EMBL" id="GIO48164.1"/>
    </source>
</evidence>
<dbReference type="RefSeq" id="WP_212978872.1">
    <property type="nucleotide sequence ID" value="NZ_AP025343.1"/>
</dbReference>
<gene>
    <name evidence="1" type="ORF">J34TS1_29290</name>
</gene>
<organism evidence="1 2">
    <name type="scientific">Paenibacillus azoreducens</name>
    <dbReference type="NCBI Taxonomy" id="116718"/>
    <lineage>
        <taxon>Bacteria</taxon>
        <taxon>Bacillati</taxon>
        <taxon>Bacillota</taxon>
        <taxon>Bacilli</taxon>
        <taxon>Bacillales</taxon>
        <taxon>Paenibacillaceae</taxon>
        <taxon>Paenibacillus</taxon>
    </lineage>
</organism>
<accession>A0A919YCZ9</accession>
<protein>
    <submittedName>
        <fullName evidence="1">Uncharacterized protein</fullName>
    </submittedName>
</protein>
<dbReference type="AlphaFoldDB" id="A0A919YCZ9"/>
<sequence length="96" mass="11101">MEGDNTKTVKLYKWENLQADSGWKVKRGFSMWYCHYDFVDCDEGVEYVLPEGYEVAESPLGEELIYDYTGDYCEISISHNNPVLYSNAGRVELVRA</sequence>
<comment type="caution">
    <text evidence="1">The sequence shown here is derived from an EMBL/GenBank/DDBJ whole genome shotgun (WGS) entry which is preliminary data.</text>
</comment>
<dbReference type="EMBL" id="BORT01000012">
    <property type="protein sequence ID" value="GIO48164.1"/>
    <property type="molecule type" value="Genomic_DNA"/>
</dbReference>
<reference evidence="1 2" key="1">
    <citation type="submission" date="2021-03" db="EMBL/GenBank/DDBJ databases">
        <title>Antimicrobial resistance genes in bacteria isolated from Japanese honey, and their potential for conferring macrolide and lincosamide resistance in the American foulbrood pathogen Paenibacillus larvae.</title>
        <authorList>
            <person name="Okamoto M."/>
            <person name="Kumagai M."/>
            <person name="Kanamori H."/>
            <person name="Takamatsu D."/>
        </authorList>
    </citation>
    <scope>NUCLEOTIDE SEQUENCE [LARGE SCALE GENOMIC DNA]</scope>
    <source>
        <strain evidence="1 2">J34TS1</strain>
    </source>
</reference>
<dbReference type="Proteomes" id="UP000682811">
    <property type="component" value="Unassembled WGS sequence"/>
</dbReference>
<evidence type="ECO:0000313" key="2">
    <source>
        <dbReference type="Proteomes" id="UP000682811"/>
    </source>
</evidence>